<evidence type="ECO:0000313" key="3">
    <source>
        <dbReference type="Proteomes" id="UP000238949"/>
    </source>
</evidence>
<keyword evidence="3" id="KW-1185">Reference proteome</keyword>
<organism evidence="2 3">
    <name type="scientific">Alteromonas alba</name>
    <dbReference type="NCBI Taxonomy" id="2079529"/>
    <lineage>
        <taxon>Bacteria</taxon>
        <taxon>Pseudomonadati</taxon>
        <taxon>Pseudomonadota</taxon>
        <taxon>Gammaproteobacteria</taxon>
        <taxon>Alteromonadales</taxon>
        <taxon>Alteromonadaceae</taxon>
        <taxon>Alteromonas/Salinimonas group</taxon>
        <taxon>Alteromonas</taxon>
    </lineage>
</organism>
<protein>
    <submittedName>
        <fullName evidence="2">Uncharacterized protein</fullName>
    </submittedName>
</protein>
<gene>
    <name evidence="2" type="ORF">C6Y40_20840</name>
</gene>
<evidence type="ECO:0000313" key="2">
    <source>
        <dbReference type="EMBL" id="PRO71582.1"/>
    </source>
</evidence>
<dbReference type="AlphaFoldDB" id="A0A2S9V562"/>
<dbReference type="Proteomes" id="UP000238949">
    <property type="component" value="Unassembled WGS sequence"/>
</dbReference>
<accession>A0A2S9V562</accession>
<sequence>MKVLFTFLIVMVMIEKLAGLMGSAFFDISIFTISSLPDLFHYATKLMVLVIVYLIIDKIFSALNKTKPTV</sequence>
<reference evidence="3" key="1">
    <citation type="journal article" date="2020" name="Int. J. Syst. Evol. Microbiol.">
        <title>Alteromonas alba sp. nov., a marine bacterium isolated from the seawater of the West Pacific Ocean.</title>
        <authorList>
            <person name="Sun C."/>
            <person name="Wu Y.-H."/>
            <person name="Xamxidin M."/>
            <person name="Cheng H."/>
            <person name="Xu X.-W."/>
        </authorList>
    </citation>
    <scope>NUCLEOTIDE SEQUENCE [LARGE SCALE GENOMIC DNA]</scope>
    <source>
        <strain evidence="3">190</strain>
    </source>
</reference>
<comment type="caution">
    <text evidence="2">The sequence shown here is derived from an EMBL/GenBank/DDBJ whole genome shotgun (WGS) entry which is preliminary data.</text>
</comment>
<keyword evidence="1" id="KW-0812">Transmembrane</keyword>
<keyword evidence="1" id="KW-1133">Transmembrane helix</keyword>
<name>A0A2S9V562_9ALTE</name>
<feature type="transmembrane region" description="Helical" evidence="1">
    <location>
        <begin position="39"/>
        <end position="56"/>
    </location>
</feature>
<evidence type="ECO:0000256" key="1">
    <source>
        <dbReference type="SAM" id="Phobius"/>
    </source>
</evidence>
<dbReference type="EMBL" id="PVNP01000203">
    <property type="protein sequence ID" value="PRO71582.1"/>
    <property type="molecule type" value="Genomic_DNA"/>
</dbReference>
<proteinExistence type="predicted"/>
<feature type="transmembrane region" description="Helical" evidence="1">
    <location>
        <begin position="7"/>
        <end position="33"/>
    </location>
</feature>
<dbReference type="RefSeq" id="WP_105936319.1">
    <property type="nucleotide sequence ID" value="NZ_PVNP01000203.1"/>
</dbReference>
<keyword evidence="1" id="KW-0472">Membrane</keyword>